<evidence type="ECO:0000313" key="1">
    <source>
        <dbReference type="EMBL" id="EYC28701.1"/>
    </source>
</evidence>
<dbReference type="EMBL" id="JARK01001343">
    <property type="protein sequence ID" value="EYC28701.1"/>
    <property type="molecule type" value="Genomic_DNA"/>
</dbReference>
<sequence length="101" mass="11380">MRKVVKKMKAGKATGPDGVPLKVWKSLGESGLQLLTKFLNNVRRSARIPKAWRDCTIVLILSSKGDAMDRANSRGIKLTEHTMKIHERLVDMRLRDVVKIA</sequence>
<dbReference type="OrthoDB" id="418748at2759"/>
<evidence type="ECO:0008006" key="3">
    <source>
        <dbReference type="Google" id="ProtNLM"/>
    </source>
</evidence>
<dbReference type="Proteomes" id="UP000024635">
    <property type="component" value="Unassembled WGS sequence"/>
</dbReference>
<organism evidence="1 2">
    <name type="scientific">Ancylostoma ceylanicum</name>
    <dbReference type="NCBI Taxonomy" id="53326"/>
    <lineage>
        <taxon>Eukaryota</taxon>
        <taxon>Metazoa</taxon>
        <taxon>Ecdysozoa</taxon>
        <taxon>Nematoda</taxon>
        <taxon>Chromadorea</taxon>
        <taxon>Rhabditida</taxon>
        <taxon>Rhabditina</taxon>
        <taxon>Rhabditomorpha</taxon>
        <taxon>Strongyloidea</taxon>
        <taxon>Ancylostomatidae</taxon>
        <taxon>Ancylostomatinae</taxon>
        <taxon>Ancylostoma</taxon>
    </lineage>
</organism>
<evidence type="ECO:0000313" key="2">
    <source>
        <dbReference type="Proteomes" id="UP000024635"/>
    </source>
</evidence>
<dbReference type="PANTHER" id="PTHR19446">
    <property type="entry name" value="REVERSE TRANSCRIPTASES"/>
    <property type="match status" value="1"/>
</dbReference>
<accession>A0A016VN13</accession>
<name>A0A016VN13_9BILA</name>
<proteinExistence type="predicted"/>
<comment type="caution">
    <text evidence="1">The sequence shown here is derived from an EMBL/GenBank/DDBJ whole genome shotgun (WGS) entry which is preliminary data.</text>
</comment>
<reference evidence="2" key="1">
    <citation type="journal article" date="2015" name="Nat. Genet.">
        <title>The genome and transcriptome of the zoonotic hookworm Ancylostoma ceylanicum identify infection-specific gene families.</title>
        <authorList>
            <person name="Schwarz E.M."/>
            <person name="Hu Y."/>
            <person name="Antoshechkin I."/>
            <person name="Miller M.M."/>
            <person name="Sternberg P.W."/>
            <person name="Aroian R.V."/>
        </authorList>
    </citation>
    <scope>NUCLEOTIDE SEQUENCE</scope>
    <source>
        <strain evidence="2">HY135</strain>
    </source>
</reference>
<dbReference type="AlphaFoldDB" id="A0A016VN13"/>
<gene>
    <name evidence="1" type="primary">Acey_s0007.g3368</name>
    <name evidence="1" type="ORF">Y032_0007g3368</name>
</gene>
<protein>
    <recommendedName>
        <fullName evidence="3">Reverse transcriptase domain-containing protein</fullName>
    </recommendedName>
</protein>
<keyword evidence="2" id="KW-1185">Reference proteome</keyword>